<proteinExistence type="predicted"/>
<comment type="subcellular location">
    <subcellularLocation>
        <location evidence="1">Nucleus</location>
    </subcellularLocation>
</comment>
<dbReference type="Gene3D" id="6.10.250.1630">
    <property type="match status" value="1"/>
</dbReference>
<dbReference type="InterPro" id="IPR052230">
    <property type="entry name" value="DNA_polymerase_eta"/>
</dbReference>
<comment type="caution">
    <text evidence="11">The sequence shown here is derived from an EMBL/GenBank/DDBJ whole genome shotgun (WGS) entry which is preliminary data.</text>
</comment>
<keyword evidence="3" id="KW-0548">Nucleotidyltransferase</keyword>
<dbReference type="GO" id="GO:0046872">
    <property type="term" value="F:metal ion binding"/>
    <property type="evidence" value="ECO:0007669"/>
    <property type="project" value="UniProtKB-KW"/>
</dbReference>
<feature type="region of interest" description="Disordered" evidence="9">
    <location>
        <begin position="371"/>
        <end position="391"/>
    </location>
</feature>
<keyword evidence="5" id="KW-0227">DNA damage</keyword>
<evidence type="ECO:0000256" key="8">
    <source>
        <dbReference type="ARBA" id="ARBA00023242"/>
    </source>
</evidence>
<evidence type="ECO:0000256" key="7">
    <source>
        <dbReference type="ARBA" id="ARBA00023204"/>
    </source>
</evidence>
<organism evidence="11 12">
    <name type="scientific">Coccomyxa viridis</name>
    <dbReference type="NCBI Taxonomy" id="1274662"/>
    <lineage>
        <taxon>Eukaryota</taxon>
        <taxon>Viridiplantae</taxon>
        <taxon>Chlorophyta</taxon>
        <taxon>core chlorophytes</taxon>
        <taxon>Trebouxiophyceae</taxon>
        <taxon>Trebouxiophyceae incertae sedis</taxon>
        <taxon>Coccomyxaceae</taxon>
        <taxon>Coccomyxa</taxon>
    </lineage>
</organism>
<protein>
    <recommendedName>
        <fullName evidence="10">UmuC domain-containing protein</fullName>
    </recommendedName>
</protein>
<accession>A0AAV1I3T4</accession>
<dbReference type="GO" id="GO:0042276">
    <property type="term" value="P:error-prone translesion synthesis"/>
    <property type="evidence" value="ECO:0007669"/>
    <property type="project" value="TreeGrafter"/>
</dbReference>
<feature type="compositionally biased region" description="Polar residues" evidence="9">
    <location>
        <begin position="652"/>
        <end position="661"/>
    </location>
</feature>
<dbReference type="GO" id="GO:0035861">
    <property type="term" value="C:site of double-strand break"/>
    <property type="evidence" value="ECO:0007669"/>
    <property type="project" value="TreeGrafter"/>
</dbReference>
<dbReference type="SUPFAM" id="SSF56672">
    <property type="entry name" value="DNA/RNA polymerases"/>
    <property type="match status" value="1"/>
</dbReference>
<dbReference type="FunFam" id="3.40.1170.60:FF:000003">
    <property type="entry name" value="DNA polymerase eta"/>
    <property type="match status" value="1"/>
</dbReference>
<feature type="compositionally biased region" description="Low complexity" evidence="9">
    <location>
        <begin position="628"/>
        <end position="640"/>
    </location>
</feature>
<dbReference type="GO" id="GO:0005634">
    <property type="term" value="C:nucleus"/>
    <property type="evidence" value="ECO:0007669"/>
    <property type="project" value="UniProtKB-SubCell"/>
</dbReference>
<feature type="region of interest" description="Disordered" evidence="9">
    <location>
        <begin position="579"/>
        <end position="754"/>
    </location>
</feature>
<dbReference type="SUPFAM" id="SSF100879">
    <property type="entry name" value="Lesion bypass DNA polymerase (Y-family), little finger domain"/>
    <property type="match status" value="1"/>
</dbReference>
<dbReference type="Proteomes" id="UP001314263">
    <property type="component" value="Unassembled WGS sequence"/>
</dbReference>
<dbReference type="InterPro" id="IPR001126">
    <property type="entry name" value="UmuC"/>
</dbReference>
<feature type="compositionally biased region" description="Basic and acidic residues" evidence="9">
    <location>
        <begin position="582"/>
        <end position="593"/>
    </location>
</feature>
<sequence length="825" mass="86744">MSGPESQAGRCIAHVDLDAFYVQVEVRRFPQIKGLPSAVIQYNPFGDLSTLLPEDDRIFNDSDGSIIAVSYEARAHGVKRGMRGKEAVKKCPELQLVQVPVTHGKAELGPYRAAGKQVLDILARLSIAERASIDECYLDITQEASKRLSACSGHPPLPGHAEQVHVCGEEDRGGVAGWWKRPAEAWGPGQRLLACGAQVIAELRAAVREELGYSCSAGVAHNKILAKFASGMHKPAQQTIVTLECVPGLMAATPIPKLRQLGGKFGEEIMHALQISTVGELAAVSMSRLEAVCREQDAKWLHRLSLGIDDEEVKPRRQPQSIGCGKTFRGASALRAFPAVHAWLGELGKELEERVAEDREEHARLPRLLTVGMWGEGGPGTSGGSTSRSCPLHRPEAQIMAADALQLIKRWAGSRPGWAITSLFMTASKFDSAPTGSSQITRFLRPKGSPAPAASASASTAHEPAASASAAASQHWLQSTAAGSMHVASQSAQQAAASAVPAAAAPAASNEAQAASAASRPAEPTAISDCLMDTPAAGSRTGEHASGPTTMAQGLATSMQGQCPPGSAAIGALLPASAAPRESLHDGSTERGPDVSTLKDLGSLQHCPPAQCAEGTNEQALSEGRQQSLLSSVPCSSSTSNVAEASELHSPIAQQQPQSQRVETEQDHLKHEDQQVLSHGEAGILPEHIRSVSAPRRVVSDVEHSSGGGPQQTAVGEASSAWPAQHAAPQPDGYSRQAREGDQSDYSHLSQEAIDPEVLAALPKEIRRELEIEMLQQSSRRGGKPARPAPVGGSRSGAKRSRSSKGSAPITSFYSRAPSCGGKAA</sequence>
<evidence type="ECO:0000313" key="12">
    <source>
        <dbReference type="Proteomes" id="UP001314263"/>
    </source>
</evidence>
<evidence type="ECO:0000256" key="5">
    <source>
        <dbReference type="ARBA" id="ARBA00022763"/>
    </source>
</evidence>
<name>A0AAV1I3T4_9CHLO</name>
<keyword evidence="12" id="KW-1185">Reference proteome</keyword>
<dbReference type="GO" id="GO:0006281">
    <property type="term" value="P:DNA repair"/>
    <property type="evidence" value="ECO:0007669"/>
    <property type="project" value="UniProtKB-KW"/>
</dbReference>
<evidence type="ECO:0000256" key="2">
    <source>
        <dbReference type="ARBA" id="ARBA00022679"/>
    </source>
</evidence>
<dbReference type="GO" id="GO:0003684">
    <property type="term" value="F:damaged DNA binding"/>
    <property type="evidence" value="ECO:0007669"/>
    <property type="project" value="InterPro"/>
</dbReference>
<dbReference type="PIRSF" id="PIRSF036603">
    <property type="entry name" value="DPol_eta"/>
    <property type="match status" value="1"/>
</dbReference>
<evidence type="ECO:0000256" key="4">
    <source>
        <dbReference type="ARBA" id="ARBA00022723"/>
    </source>
</evidence>
<dbReference type="EMBL" id="CAUYUE010000006">
    <property type="protein sequence ID" value="CAK0779895.1"/>
    <property type="molecule type" value="Genomic_DNA"/>
</dbReference>
<dbReference type="InterPro" id="IPR043502">
    <property type="entry name" value="DNA/RNA_pol_sf"/>
</dbReference>
<keyword evidence="6" id="KW-0460">Magnesium</keyword>
<dbReference type="InterPro" id="IPR043128">
    <property type="entry name" value="Rev_trsase/Diguanyl_cyclase"/>
</dbReference>
<dbReference type="PANTHER" id="PTHR45873">
    <property type="entry name" value="DNA POLYMERASE ETA"/>
    <property type="match status" value="1"/>
</dbReference>
<dbReference type="Gene3D" id="1.10.150.20">
    <property type="entry name" value="5' to 3' exonuclease, C-terminal subdomain"/>
    <property type="match status" value="1"/>
</dbReference>
<dbReference type="PROSITE" id="PS50173">
    <property type="entry name" value="UMUC"/>
    <property type="match status" value="1"/>
</dbReference>
<feature type="compositionally biased region" description="Polar residues" evidence="9">
    <location>
        <begin position="614"/>
        <end position="627"/>
    </location>
</feature>
<keyword evidence="7" id="KW-0234">DNA repair</keyword>
<dbReference type="GO" id="GO:0003887">
    <property type="term" value="F:DNA-directed DNA polymerase activity"/>
    <property type="evidence" value="ECO:0007669"/>
    <property type="project" value="TreeGrafter"/>
</dbReference>
<feature type="region of interest" description="Disordered" evidence="9">
    <location>
        <begin position="530"/>
        <end position="551"/>
    </location>
</feature>
<evidence type="ECO:0000256" key="9">
    <source>
        <dbReference type="SAM" id="MobiDB-lite"/>
    </source>
</evidence>
<dbReference type="Pfam" id="PF21704">
    <property type="entry name" value="POLH-Rev1_HhH"/>
    <property type="match status" value="1"/>
</dbReference>
<feature type="domain" description="UmuC" evidence="10">
    <location>
        <begin position="12"/>
        <end position="262"/>
    </location>
</feature>
<dbReference type="GO" id="GO:0009314">
    <property type="term" value="P:response to radiation"/>
    <property type="evidence" value="ECO:0007669"/>
    <property type="project" value="TreeGrafter"/>
</dbReference>
<feature type="compositionally biased region" description="Low complexity" evidence="9">
    <location>
        <begin position="450"/>
        <end position="472"/>
    </location>
</feature>
<keyword evidence="2" id="KW-0808">Transferase</keyword>
<evidence type="ECO:0000313" key="11">
    <source>
        <dbReference type="EMBL" id="CAK0779895.1"/>
    </source>
</evidence>
<dbReference type="GO" id="GO:0005657">
    <property type="term" value="C:replication fork"/>
    <property type="evidence" value="ECO:0007669"/>
    <property type="project" value="TreeGrafter"/>
</dbReference>
<dbReference type="Gene3D" id="3.30.70.270">
    <property type="match status" value="1"/>
</dbReference>
<dbReference type="AlphaFoldDB" id="A0AAV1I3T4"/>
<feature type="region of interest" description="Disordered" evidence="9">
    <location>
        <begin position="431"/>
        <end position="472"/>
    </location>
</feature>
<keyword evidence="8" id="KW-0539">Nucleus</keyword>
<feature type="compositionally biased region" description="Gly residues" evidence="9">
    <location>
        <begin position="374"/>
        <end position="383"/>
    </location>
</feature>
<dbReference type="Gene3D" id="3.40.1170.60">
    <property type="match status" value="1"/>
</dbReference>
<gene>
    <name evidence="11" type="ORF">CVIRNUC_004882</name>
</gene>
<evidence type="ECO:0000256" key="1">
    <source>
        <dbReference type="ARBA" id="ARBA00004123"/>
    </source>
</evidence>
<feature type="compositionally biased region" description="Basic and acidic residues" evidence="9">
    <location>
        <begin position="662"/>
        <end position="674"/>
    </location>
</feature>
<reference evidence="11 12" key="1">
    <citation type="submission" date="2023-10" db="EMBL/GenBank/DDBJ databases">
        <authorList>
            <person name="Maclean D."/>
            <person name="Macfadyen A."/>
        </authorList>
    </citation>
    <scope>NUCLEOTIDE SEQUENCE [LARGE SCALE GENOMIC DNA]</scope>
</reference>
<feature type="region of interest" description="Disordered" evidence="9">
    <location>
        <begin position="775"/>
        <end position="825"/>
    </location>
</feature>
<evidence type="ECO:0000259" key="10">
    <source>
        <dbReference type="PROSITE" id="PS50173"/>
    </source>
</evidence>
<dbReference type="Pfam" id="PF00817">
    <property type="entry name" value="IMS"/>
    <property type="match status" value="1"/>
</dbReference>
<dbReference type="Gene3D" id="3.30.1490.100">
    <property type="entry name" value="DNA polymerase, Y-family, little finger domain"/>
    <property type="match status" value="1"/>
</dbReference>
<dbReference type="PANTHER" id="PTHR45873:SF1">
    <property type="entry name" value="DNA POLYMERASE ETA"/>
    <property type="match status" value="1"/>
</dbReference>
<evidence type="ECO:0000256" key="6">
    <source>
        <dbReference type="ARBA" id="ARBA00022842"/>
    </source>
</evidence>
<evidence type="ECO:0000256" key="3">
    <source>
        <dbReference type="ARBA" id="ARBA00022695"/>
    </source>
</evidence>
<dbReference type="InterPro" id="IPR036775">
    <property type="entry name" value="DNA_pol_Y-fam_lit_finger_sf"/>
</dbReference>
<keyword evidence="4" id="KW-0479">Metal-binding</keyword>